<gene>
    <name evidence="3" type="ORF">BJL86_2120</name>
</gene>
<feature type="region of interest" description="Disordered" evidence="1">
    <location>
        <begin position="140"/>
        <end position="188"/>
    </location>
</feature>
<evidence type="ECO:0008006" key="5">
    <source>
        <dbReference type="Google" id="ProtNLM"/>
    </source>
</evidence>
<feature type="chain" id="PRO_5039449771" description="Secreted protein" evidence="2">
    <location>
        <begin position="20"/>
        <end position="188"/>
    </location>
</feature>
<dbReference type="KEGG" id="dtm:BJL86_2120"/>
<organism evidence="3 4">
    <name type="scientific">Dietzia timorensis</name>
    <dbReference type="NCBI Taxonomy" id="499555"/>
    <lineage>
        <taxon>Bacteria</taxon>
        <taxon>Bacillati</taxon>
        <taxon>Actinomycetota</taxon>
        <taxon>Actinomycetes</taxon>
        <taxon>Mycobacteriales</taxon>
        <taxon>Dietziaceae</taxon>
        <taxon>Dietzia</taxon>
    </lineage>
</organism>
<name>A0A173LNR2_9ACTN</name>
<feature type="compositionally biased region" description="Low complexity" evidence="1">
    <location>
        <begin position="25"/>
        <end position="58"/>
    </location>
</feature>
<feature type="signal peptide" evidence="2">
    <location>
        <begin position="1"/>
        <end position="19"/>
    </location>
</feature>
<sequence length="188" mass="19211">MHKVLAAIAALFLTRSVAACGNSGSEPEAVTVTSTVPPSSASSTTKASPTTETTAEAVSDPDSADSKPVEGNCLVGSMGQPQFQGTTCLDKQVASCGDPGTMESGTTFFTDGSSGWTQQCANVMYPQQQQQMQQTQTYEAPSGADTAGDFVPADPVTPDYADDAPVYDPGVEGVAGDSNIYDAGEAGY</sequence>
<keyword evidence="4" id="KW-1185">Reference proteome</keyword>
<dbReference type="EMBL" id="CP015961">
    <property type="protein sequence ID" value="ANI92887.1"/>
    <property type="molecule type" value="Genomic_DNA"/>
</dbReference>
<dbReference type="Proteomes" id="UP000186104">
    <property type="component" value="Chromosome"/>
</dbReference>
<dbReference type="AlphaFoldDB" id="A0A173LNR2"/>
<evidence type="ECO:0000313" key="3">
    <source>
        <dbReference type="EMBL" id="ANI92887.1"/>
    </source>
</evidence>
<evidence type="ECO:0000313" key="4">
    <source>
        <dbReference type="Proteomes" id="UP000186104"/>
    </source>
</evidence>
<reference evidence="3 4" key="1">
    <citation type="submission" date="2016-06" db="EMBL/GenBank/DDBJ databases">
        <title>Complete genome sequence of a saline-alkali tolerant type strain Dietzia timorensis ID05-A0528T.</title>
        <authorList>
            <person name="Wu X."/>
        </authorList>
    </citation>
    <scope>NUCLEOTIDE SEQUENCE [LARGE SCALE GENOMIC DNA]</scope>
    <source>
        <strain evidence="3 4">ID05-A0528</strain>
    </source>
</reference>
<accession>A0A173LNR2</accession>
<proteinExistence type="predicted"/>
<feature type="region of interest" description="Disordered" evidence="1">
    <location>
        <begin position="21"/>
        <end position="71"/>
    </location>
</feature>
<protein>
    <recommendedName>
        <fullName evidence="5">Secreted protein</fullName>
    </recommendedName>
</protein>
<evidence type="ECO:0000256" key="2">
    <source>
        <dbReference type="SAM" id="SignalP"/>
    </source>
</evidence>
<keyword evidence="2" id="KW-0732">Signal</keyword>
<evidence type="ECO:0000256" key="1">
    <source>
        <dbReference type="SAM" id="MobiDB-lite"/>
    </source>
</evidence>